<sequence>MAPREGGQVAEARVPPEVRRGDLWLLGGLGGGLPLVRALGAAAARLGALAAAFRSAFSARAVRLALLGGTPAVLLAWEGAGGGGWLDVLRADSGQRAWRARCRSAVRHLVGAEAGTDAAARAGRAGVGGTGREDRSASASKGIFALQLGSGRLAWRLELQGTVDSLACAAREGLVCGATSLGDVFVRSAGSAGQLWNREVKLGMDEAASLACLGGVLYCAAGKEVRAWDARAAEELPKIATAARVFLLAASEDTPDRTVCWGALLGGARAS</sequence>
<keyword evidence="2" id="KW-1185">Reference proteome</keyword>
<evidence type="ECO:0000313" key="2">
    <source>
        <dbReference type="Proteomes" id="UP001189429"/>
    </source>
</evidence>
<comment type="caution">
    <text evidence="1">The sequence shown here is derived from an EMBL/GenBank/DDBJ whole genome shotgun (WGS) entry which is preliminary data.</text>
</comment>
<gene>
    <name evidence="1" type="ORF">PCOR1329_LOCUS70994</name>
</gene>
<accession>A0ABN9WVN1</accession>
<dbReference type="EMBL" id="CAUYUJ010019398">
    <property type="protein sequence ID" value="CAK0890902.1"/>
    <property type="molecule type" value="Genomic_DNA"/>
</dbReference>
<dbReference type="InterPro" id="IPR011047">
    <property type="entry name" value="Quinoprotein_ADH-like_sf"/>
</dbReference>
<dbReference type="SUPFAM" id="SSF50998">
    <property type="entry name" value="Quinoprotein alcohol dehydrogenase-like"/>
    <property type="match status" value="1"/>
</dbReference>
<dbReference type="Proteomes" id="UP001189429">
    <property type="component" value="Unassembled WGS sequence"/>
</dbReference>
<proteinExistence type="predicted"/>
<dbReference type="InterPro" id="IPR015943">
    <property type="entry name" value="WD40/YVTN_repeat-like_dom_sf"/>
</dbReference>
<reference evidence="1" key="1">
    <citation type="submission" date="2023-10" db="EMBL/GenBank/DDBJ databases">
        <authorList>
            <person name="Chen Y."/>
            <person name="Shah S."/>
            <person name="Dougan E. K."/>
            <person name="Thang M."/>
            <person name="Chan C."/>
        </authorList>
    </citation>
    <scope>NUCLEOTIDE SEQUENCE [LARGE SCALE GENOMIC DNA]</scope>
</reference>
<protein>
    <submittedName>
        <fullName evidence="1">Uncharacterized protein</fullName>
    </submittedName>
</protein>
<evidence type="ECO:0000313" key="1">
    <source>
        <dbReference type="EMBL" id="CAK0890902.1"/>
    </source>
</evidence>
<organism evidence="1 2">
    <name type="scientific">Prorocentrum cordatum</name>
    <dbReference type="NCBI Taxonomy" id="2364126"/>
    <lineage>
        <taxon>Eukaryota</taxon>
        <taxon>Sar</taxon>
        <taxon>Alveolata</taxon>
        <taxon>Dinophyceae</taxon>
        <taxon>Prorocentrales</taxon>
        <taxon>Prorocentraceae</taxon>
        <taxon>Prorocentrum</taxon>
    </lineage>
</organism>
<dbReference type="Gene3D" id="2.130.10.10">
    <property type="entry name" value="YVTN repeat-like/Quinoprotein amine dehydrogenase"/>
    <property type="match status" value="1"/>
</dbReference>
<name>A0ABN9WVN1_9DINO</name>